<evidence type="ECO:0000313" key="4">
    <source>
        <dbReference type="EMBL" id="KJE91792.1"/>
    </source>
</evidence>
<dbReference type="FunCoup" id="A0A0D2VNB9">
    <property type="interactions" value="694"/>
</dbReference>
<dbReference type="SUPFAM" id="SSF81698">
    <property type="entry name" value="FF domain"/>
    <property type="match status" value="4"/>
</dbReference>
<feature type="domain" description="WW" evidence="2">
    <location>
        <begin position="113"/>
        <end position="141"/>
    </location>
</feature>
<gene>
    <name evidence="4" type="ORF">CAOG_008642</name>
</gene>
<dbReference type="SUPFAM" id="SSF51045">
    <property type="entry name" value="WW domain"/>
    <property type="match status" value="1"/>
</dbReference>
<dbReference type="InParanoid" id="A0A0D2VNB9"/>
<evidence type="ECO:0000259" key="3">
    <source>
        <dbReference type="PROSITE" id="PS51676"/>
    </source>
</evidence>
<evidence type="ECO:0000259" key="2">
    <source>
        <dbReference type="PROSITE" id="PS50020"/>
    </source>
</evidence>
<dbReference type="InterPro" id="IPR039726">
    <property type="entry name" value="Prp40-like"/>
</dbReference>
<feature type="region of interest" description="Disordered" evidence="1">
    <location>
        <begin position="58"/>
        <end position="83"/>
    </location>
</feature>
<keyword evidence="5" id="KW-1185">Reference proteome</keyword>
<evidence type="ECO:0000256" key="1">
    <source>
        <dbReference type="SAM" id="MobiDB-lite"/>
    </source>
</evidence>
<dbReference type="PANTHER" id="PTHR11864:SF0">
    <property type="entry name" value="PRP40 PRE-MRNA PROCESSING FACTOR 40 HOMOLOG A (YEAST)"/>
    <property type="match status" value="1"/>
</dbReference>
<dbReference type="Pfam" id="PF25432">
    <property type="entry name" value="FF_PRPF40A"/>
    <property type="match status" value="1"/>
</dbReference>
<dbReference type="Proteomes" id="UP000008743">
    <property type="component" value="Unassembled WGS sequence"/>
</dbReference>
<dbReference type="eggNOG" id="KOG0152">
    <property type="taxonomic scope" value="Eukaryota"/>
</dbReference>
<dbReference type="InterPro" id="IPR036517">
    <property type="entry name" value="FF_domain_sf"/>
</dbReference>
<dbReference type="RefSeq" id="XP_011270253.1">
    <property type="nucleotide sequence ID" value="XM_011271951.1"/>
</dbReference>
<dbReference type="Pfam" id="PF00397">
    <property type="entry name" value="WW"/>
    <property type="match status" value="1"/>
</dbReference>
<dbReference type="InterPro" id="IPR002713">
    <property type="entry name" value="FF_domain"/>
</dbReference>
<dbReference type="CDD" id="cd00201">
    <property type="entry name" value="WW"/>
    <property type="match status" value="1"/>
</dbReference>
<dbReference type="SMART" id="SM00441">
    <property type="entry name" value="FF"/>
    <property type="match status" value="4"/>
</dbReference>
<dbReference type="Pfam" id="PF01846">
    <property type="entry name" value="FF"/>
    <property type="match status" value="3"/>
</dbReference>
<feature type="domain" description="FF" evidence="3">
    <location>
        <begin position="489"/>
        <end position="557"/>
    </location>
</feature>
<dbReference type="InterPro" id="IPR001202">
    <property type="entry name" value="WW_dom"/>
</dbReference>
<reference evidence="5" key="1">
    <citation type="submission" date="2011-02" db="EMBL/GenBank/DDBJ databases">
        <title>The Genome Sequence of Capsaspora owczarzaki ATCC 30864.</title>
        <authorList>
            <person name="Russ C."/>
            <person name="Cuomo C."/>
            <person name="Burger G."/>
            <person name="Gray M.W."/>
            <person name="Holland P.W.H."/>
            <person name="King N."/>
            <person name="Lang F.B.F."/>
            <person name="Roger A.J."/>
            <person name="Ruiz-Trillo I."/>
            <person name="Young S.K."/>
            <person name="Zeng Q."/>
            <person name="Gargeya S."/>
            <person name="Alvarado L."/>
            <person name="Berlin A."/>
            <person name="Chapman S.B."/>
            <person name="Chen Z."/>
            <person name="Freedman E."/>
            <person name="Gellesch M."/>
            <person name="Goldberg J."/>
            <person name="Griggs A."/>
            <person name="Gujja S."/>
            <person name="Heilman E."/>
            <person name="Heiman D."/>
            <person name="Howarth C."/>
            <person name="Mehta T."/>
            <person name="Neiman D."/>
            <person name="Pearson M."/>
            <person name="Roberts A."/>
            <person name="Saif S."/>
            <person name="Shea T."/>
            <person name="Shenoy N."/>
            <person name="Sisk P."/>
            <person name="Stolte C."/>
            <person name="Sykes S."/>
            <person name="White J."/>
            <person name="Yandava C."/>
            <person name="Haas B."/>
            <person name="Nusbaum C."/>
            <person name="Birren B."/>
        </authorList>
    </citation>
    <scope>NUCLEOTIDE SEQUENCE</scope>
    <source>
        <strain evidence="5">ATCC 30864</strain>
    </source>
</reference>
<dbReference type="GO" id="GO:0045292">
    <property type="term" value="P:mRNA cis splicing, via spliceosome"/>
    <property type="evidence" value="ECO:0007669"/>
    <property type="project" value="InterPro"/>
</dbReference>
<dbReference type="Gene3D" id="2.20.70.10">
    <property type="match status" value="1"/>
</dbReference>
<evidence type="ECO:0000313" key="5">
    <source>
        <dbReference type="Proteomes" id="UP000008743"/>
    </source>
</evidence>
<sequence>MHMGGMPPAAAGAGGWAPIPSADFAPPGPAMQLEGIRPFSMGPPVAYGSGRPAPIGPAGFGAAPALLGQPPQQQQQQQMPAAGVWHNAITKQSVWEKPNELKTIEERVLADIPWTEHQNDQGRPYYHNKQTKETTWTLPEQLKVARERIAQLKAEADARPPAVVAPMLPPVAADGGPARAAHGEMAPMTGVEPLATVGGGQAPNLAAAAGSAAGGPTSSASAGALPSLDPSFGASSLPEIVVPISEEARAELRKMRERFSAPNATVDSLGVSPADAKRLFKEVLRERGIGSTWTWENTLKQLTTDPLLNLLKTPGERKQALNEYKTVRVKEEKEESYRRQKLARAELRTFFEKAPQISSRLHWQDAATQFRDLPVFRAVEGDSSRREAFEAAMSVIRDREREQARIQRTESLARVSKMYAEIPNFSFRTLWAEAYEHFRTFEDTLPEKDPIRQLLNLDLLQCFQEAIAEHEKEQEQVNRGQRDVIRREQRKIRDGYQALLDELENIGIISATSKWKDVYSALRVEPRFTAVLPLSAAPFALSSCSSALDLFKLHLEKLQVKAEQERQLVITTLKVHECSARDRILTYHDDEILLVLQDLRVEITATSSFQDFFTLAASDPRLKALSSSNLASIHSQLVAKAKAETSERERLDELRQQKRAKAFMKMLRGANPPLSASSTYDEIVQRFGQNPAFLVIPTDEQRLELMARTIHQIENQELAVSLALAFTRP</sequence>
<dbReference type="SMART" id="SM00456">
    <property type="entry name" value="WW"/>
    <property type="match status" value="2"/>
</dbReference>
<dbReference type="PhylomeDB" id="A0A0D2VNB9"/>
<dbReference type="PROSITE" id="PS50020">
    <property type="entry name" value="WW_DOMAIN_2"/>
    <property type="match status" value="1"/>
</dbReference>
<dbReference type="GO" id="GO:0005685">
    <property type="term" value="C:U1 snRNP"/>
    <property type="evidence" value="ECO:0007669"/>
    <property type="project" value="TreeGrafter"/>
</dbReference>
<dbReference type="PROSITE" id="PS01159">
    <property type="entry name" value="WW_DOMAIN_1"/>
    <property type="match status" value="1"/>
</dbReference>
<dbReference type="Gene3D" id="1.10.10.440">
    <property type="entry name" value="FF domain"/>
    <property type="match status" value="4"/>
</dbReference>
<dbReference type="GO" id="GO:0003723">
    <property type="term" value="F:RNA binding"/>
    <property type="evidence" value="ECO:0007669"/>
    <property type="project" value="TreeGrafter"/>
</dbReference>
<dbReference type="PROSITE" id="PS51676">
    <property type="entry name" value="FF"/>
    <property type="match status" value="1"/>
</dbReference>
<dbReference type="OrthoDB" id="187617at2759"/>
<proteinExistence type="predicted"/>
<dbReference type="STRING" id="595528.A0A0D2VNB9"/>
<dbReference type="EMBL" id="KE346363">
    <property type="protein sequence ID" value="KJE91792.1"/>
    <property type="molecule type" value="Genomic_DNA"/>
</dbReference>
<dbReference type="AlphaFoldDB" id="A0A0D2VNB9"/>
<name>A0A0D2VNB9_CAPO3</name>
<accession>A0A0D2VNB9</accession>
<dbReference type="PANTHER" id="PTHR11864">
    <property type="entry name" value="PRE-MRNA-PROCESSING PROTEIN PRP40"/>
    <property type="match status" value="1"/>
</dbReference>
<dbReference type="GO" id="GO:0071004">
    <property type="term" value="C:U2-type prespliceosome"/>
    <property type="evidence" value="ECO:0007669"/>
    <property type="project" value="TreeGrafter"/>
</dbReference>
<dbReference type="InterPro" id="IPR036020">
    <property type="entry name" value="WW_dom_sf"/>
</dbReference>
<organism evidence="4 5">
    <name type="scientific">Capsaspora owczarzaki (strain ATCC 30864)</name>
    <dbReference type="NCBI Taxonomy" id="595528"/>
    <lineage>
        <taxon>Eukaryota</taxon>
        <taxon>Filasterea</taxon>
        <taxon>Capsaspora</taxon>
    </lineage>
</organism>
<protein>
    <submittedName>
        <fullName evidence="4">Uncharacterized protein</fullName>
    </submittedName>
</protein>